<dbReference type="PANTHER" id="PTHR34391">
    <property type="entry name" value="UPF0658 GOLGI APPARATUS MEMBRANE PROTEIN C1952.10C-RELATED"/>
    <property type="match status" value="1"/>
</dbReference>
<keyword evidence="2" id="KW-0812">Transmembrane</keyword>
<sequence length="339" mass="39044">MVFARSNTSRLTLALVVLEAIVVIVCESIIFYNLATFMPDYNKDLGKGLPVYFGIFIASQVFQVILVIDAIRMQNTIQIIGFLGFNLCCFLYSILQVNQLKTVFENAQPQEDTSWRTVVNALLIIVAVTIALCEAVYIWLAKQLYQEFGWKIYKKIGADLIKRRMYRDYHICLMLLKLDLFFFMGFCLQFLVLVLSGTDEGREFALTIAALPVTLLAIVVAAYALRREGRRTMWGVFLGLFLAACYFLYKIVRIWTNETKKYENVKYYLTVFVAATFTMSFRCYRNFGQGLRPYLMNQTLHTEMLTRPSQRIVLEDDDDDDLESGPLPGRPHNVVSMQL</sequence>
<keyword evidence="2" id="KW-0472">Membrane</keyword>
<feature type="transmembrane region" description="Helical" evidence="2">
    <location>
        <begin position="204"/>
        <end position="225"/>
    </location>
</feature>
<feature type="transmembrane region" description="Helical" evidence="2">
    <location>
        <begin position="80"/>
        <end position="98"/>
    </location>
</feature>
<dbReference type="Proteomes" id="UP000271241">
    <property type="component" value="Unassembled WGS sequence"/>
</dbReference>
<keyword evidence="2" id="KW-1133">Transmembrane helix</keyword>
<dbReference type="GO" id="GO:0005794">
    <property type="term" value="C:Golgi apparatus"/>
    <property type="evidence" value="ECO:0007669"/>
    <property type="project" value="TreeGrafter"/>
</dbReference>
<dbReference type="EMBL" id="KZ992512">
    <property type="protein sequence ID" value="RKP09465.1"/>
    <property type="molecule type" value="Genomic_DNA"/>
</dbReference>
<feature type="transmembrane region" description="Helical" evidence="2">
    <location>
        <begin position="171"/>
        <end position="192"/>
    </location>
</feature>
<gene>
    <name evidence="3" type="ORF">THASP1DRAFT_22700</name>
</gene>
<reference evidence="4" key="1">
    <citation type="journal article" date="2018" name="Nat. Microbiol.">
        <title>Leveraging single-cell genomics to expand the fungal tree of life.</title>
        <authorList>
            <person name="Ahrendt S.R."/>
            <person name="Quandt C.A."/>
            <person name="Ciobanu D."/>
            <person name="Clum A."/>
            <person name="Salamov A."/>
            <person name="Andreopoulos B."/>
            <person name="Cheng J.F."/>
            <person name="Woyke T."/>
            <person name="Pelin A."/>
            <person name="Henrissat B."/>
            <person name="Reynolds N.K."/>
            <person name="Benny G.L."/>
            <person name="Smith M.E."/>
            <person name="James T.Y."/>
            <person name="Grigoriev I.V."/>
        </authorList>
    </citation>
    <scope>NUCLEOTIDE SEQUENCE [LARGE SCALE GENOMIC DNA]</scope>
    <source>
        <strain evidence="4">RSA 1356</strain>
    </source>
</reference>
<feature type="transmembrane region" description="Helical" evidence="2">
    <location>
        <begin position="267"/>
        <end position="284"/>
    </location>
</feature>
<proteinExistence type="predicted"/>
<feature type="transmembrane region" description="Helical" evidence="2">
    <location>
        <begin position="118"/>
        <end position="140"/>
    </location>
</feature>
<dbReference type="InterPro" id="IPR040410">
    <property type="entry name" value="UPF0658_Golgi"/>
</dbReference>
<keyword evidence="4" id="KW-1185">Reference proteome</keyword>
<dbReference type="AlphaFoldDB" id="A0A4P9XTG4"/>
<dbReference type="OrthoDB" id="2448307at2759"/>
<feature type="transmembrane region" description="Helical" evidence="2">
    <location>
        <begin position="232"/>
        <end position="255"/>
    </location>
</feature>
<organism evidence="3 4">
    <name type="scientific">Thamnocephalis sphaerospora</name>
    <dbReference type="NCBI Taxonomy" id="78915"/>
    <lineage>
        <taxon>Eukaryota</taxon>
        <taxon>Fungi</taxon>
        <taxon>Fungi incertae sedis</taxon>
        <taxon>Zoopagomycota</taxon>
        <taxon>Zoopagomycotina</taxon>
        <taxon>Zoopagomycetes</taxon>
        <taxon>Zoopagales</taxon>
        <taxon>Sigmoideomycetaceae</taxon>
        <taxon>Thamnocephalis</taxon>
    </lineage>
</organism>
<accession>A0A4P9XTG4</accession>
<feature type="region of interest" description="Disordered" evidence="1">
    <location>
        <begin position="319"/>
        <end position="339"/>
    </location>
</feature>
<evidence type="ECO:0000313" key="4">
    <source>
        <dbReference type="Proteomes" id="UP000271241"/>
    </source>
</evidence>
<evidence type="ECO:0000256" key="1">
    <source>
        <dbReference type="SAM" id="MobiDB-lite"/>
    </source>
</evidence>
<name>A0A4P9XTG4_9FUNG</name>
<protein>
    <submittedName>
        <fullName evidence="3">Uncharacterized protein</fullName>
    </submittedName>
</protein>
<dbReference type="PANTHER" id="PTHR34391:SF1">
    <property type="entry name" value="UPF0658 GOLGI APPARATUS MEMBRANE PROTEIN C1952.10C-RELATED"/>
    <property type="match status" value="1"/>
</dbReference>
<evidence type="ECO:0000313" key="3">
    <source>
        <dbReference type="EMBL" id="RKP09465.1"/>
    </source>
</evidence>
<feature type="transmembrane region" description="Helical" evidence="2">
    <location>
        <begin position="51"/>
        <end position="68"/>
    </location>
</feature>
<evidence type="ECO:0000256" key="2">
    <source>
        <dbReference type="SAM" id="Phobius"/>
    </source>
</evidence>
<feature type="transmembrane region" description="Helical" evidence="2">
    <location>
        <begin position="12"/>
        <end position="31"/>
    </location>
</feature>